<organism evidence="2 3">
    <name type="scientific">Tricholomella constricta</name>
    <dbReference type="NCBI Taxonomy" id="117010"/>
    <lineage>
        <taxon>Eukaryota</taxon>
        <taxon>Fungi</taxon>
        <taxon>Dikarya</taxon>
        <taxon>Basidiomycota</taxon>
        <taxon>Agaricomycotina</taxon>
        <taxon>Agaricomycetes</taxon>
        <taxon>Agaricomycetidae</taxon>
        <taxon>Agaricales</taxon>
        <taxon>Tricholomatineae</taxon>
        <taxon>Lyophyllaceae</taxon>
        <taxon>Tricholomella</taxon>
    </lineage>
</organism>
<proteinExistence type="predicted"/>
<sequence>MSAFIAYDAQPSTTPYVRPNARYISSHPDEIPYANAIREIRSNMKNASPKRLHIYSFNIRADELESAHASLDKQQGRRLMRYMPNPAHEAAHVSWSAALNLALAQLTTTPHILPPGCRGMGSTTFQLGQRKKEGDSTFRPDDTLPGPSIVLEVGDSESLSQLKIDARLWLEHMPEADLRYASSSCCRLIPPFFPTRLFQELRFNYGEASPPPFPHTLERKPGKGAGNTVVQVITTDALGAPTTSILQTLPPGIPPITSPTLTPPTPPTTQIPPTTTTPTTTAVLQPDPTPPVQQGPVGQPDATRFTPGGVTPYTYTTIINGETSVLVDNFTPTNPATLPISIGASGTILDYSAWLAQYGPKSTTAVNAAPRDLRSTAAAWWSILAGVLLGAVAL</sequence>
<keyword evidence="3" id="KW-1185">Reference proteome</keyword>
<dbReference type="Proteomes" id="UP000565441">
    <property type="component" value="Unassembled WGS sequence"/>
</dbReference>
<comment type="caution">
    <text evidence="2">The sequence shown here is derived from an EMBL/GenBank/DDBJ whole genome shotgun (WGS) entry which is preliminary data.</text>
</comment>
<dbReference type="EMBL" id="JAACJP010000044">
    <property type="protein sequence ID" value="KAF5371941.1"/>
    <property type="molecule type" value="Genomic_DNA"/>
</dbReference>
<reference evidence="2 3" key="1">
    <citation type="journal article" date="2020" name="ISME J.">
        <title>Uncovering the hidden diversity of litter-decomposition mechanisms in mushroom-forming fungi.</title>
        <authorList>
            <person name="Floudas D."/>
            <person name="Bentzer J."/>
            <person name="Ahren D."/>
            <person name="Johansson T."/>
            <person name="Persson P."/>
            <person name="Tunlid A."/>
        </authorList>
    </citation>
    <scope>NUCLEOTIDE SEQUENCE [LARGE SCALE GENOMIC DNA]</scope>
    <source>
        <strain evidence="2 3">CBS 661.87</strain>
    </source>
</reference>
<evidence type="ECO:0000256" key="1">
    <source>
        <dbReference type="SAM" id="MobiDB-lite"/>
    </source>
</evidence>
<evidence type="ECO:0000313" key="2">
    <source>
        <dbReference type="EMBL" id="KAF5371941.1"/>
    </source>
</evidence>
<accession>A0A8H5GVA6</accession>
<name>A0A8H5GVA6_9AGAR</name>
<feature type="region of interest" description="Disordered" evidence="1">
    <location>
        <begin position="260"/>
        <end position="286"/>
    </location>
</feature>
<dbReference type="AlphaFoldDB" id="A0A8H5GVA6"/>
<feature type="compositionally biased region" description="Pro residues" evidence="1">
    <location>
        <begin position="260"/>
        <end position="270"/>
    </location>
</feature>
<evidence type="ECO:0000313" key="3">
    <source>
        <dbReference type="Proteomes" id="UP000565441"/>
    </source>
</evidence>
<protein>
    <submittedName>
        <fullName evidence="2">Uncharacterized protein</fullName>
    </submittedName>
</protein>
<gene>
    <name evidence="2" type="ORF">D9615_008081</name>
</gene>
<dbReference type="OrthoDB" id="3257429at2759"/>
<feature type="compositionally biased region" description="Low complexity" evidence="1">
    <location>
        <begin position="271"/>
        <end position="281"/>
    </location>
</feature>